<evidence type="ECO:0000256" key="1">
    <source>
        <dbReference type="ARBA" id="ARBA00004571"/>
    </source>
</evidence>
<dbReference type="GO" id="GO:0009279">
    <property type="term" value="C:cell outer membrane"/>
    <property type="evidence" value="ECO:0007669"/>
    <property type="project" value="UniProtKB-SubCell"/>
</dbReference>
<evidence type="ECO:0000259" key="15">
    <source>
        <dbReference type="Pfam" id="PF07715"/>
    </source>
</evidence>
<dbReference type="InterPro" id="IPR012910">
    <property type="entry name" value="Plug_dom"/>
</dbReference>
<dbReference type="PANTHER" id="PTHR30069:SF29">
    <property type="entry name" value="HEMOGLOBIN AND HEMOGLOBIN-HAPTOGLOBIN-BINDING PROTEIN 1-RELATED"/>
    <property type="match status" value="1"/>
</dbReference>
<dbReference type="Gene3D" id="2.170.130.10">
    <property type="entry name" value="TonB-dependent receptor, plug domain"/>
    <property type="match status" value="1"/>
</dbReference>
<evidence type="ECO:0000256" key="13">
    <source>
        <dbReference type="SAM" id="SignalP"/>
    </source>
</evidence>
<keyword evidence="6 13" id="KW-0732">Signal</keyword>
<dbReference type="STRING" id="550540.Fbal_1517"/>
<keyword evidence="8 11" id="KW-0472">Membrane</keyword>
<dbReference type="OrthoDB" id="9764669at2"/>
<keyword evidence="7 12" id="KW-0798">TonB box</keyword>
<dbReference type="KEGG" id="fbl:Fbal_1517"/>
<keyword evidence="4 11" id="KW-1134">Transmembrane beta strand</keyword>
<evidence type="ECO:0000313" key="16">
    <source>
        <dbReference type="EMBL" id="ADN75721.1"/>
    </source>
</evidence>
<dbReference type="eggNOG" id="COG4206">
    <property type="taxonomic scope" value="Bacteria"/>
</dbReference>
<name>E1SP96_FERBD</name>
<feature type="domain" description="TonB-dependent receptor-like beta-barrel" evidence="14">
    <location>
        <begin position="231"/>
        <end position="591"/>
    </location>
</feature>
<evidence type="ECO:0000256" key="2">
    <source>
        <dbReference type="ARBA" id="ARBA00008143"/>
    </source>
</evidence>
<organism evidence="16 17">
    <name type="scientific">Ferrimonas balearica (strain DSM 9799 / CCM 4581 / KCTC 23876 / PAT)</name>
    <dbReference type="NCBI Taxonomy" id="550540"/>
    <lineage>
        <taxon>Bacteria</taxon>
        <taxon>Pseudomonadati</taxon>
        <taxon>Pseudomonadota</taxon>
        <taxon>Gammaproteobacteria</taxon>
        <taxon>Alteromonadales</taxon>
        <taxon>Ferrimonadaceae</taxon>
        <taxon>Ferrimonas</taxon>
    </lineage>
</organism>
<dbReference type="InterPro" id="IPR036942">
    <property type="entry name" value="Beta-barrel_TonB_sf"/>
</dbReference>
<dbReference type="Pfam" id="PF00593">
    <property type="entry name" value="TonB_dep_Rec_b-barrel"/>
    <property type="match status" value="1"/>
</dbReference>
<dbReference type="Gene3D" id="2.40.170.20">
    <property type="entry name" value="TonB-dependent receptor, beta-barrel domain"/>
    <property type="match status" value="1"/>
</dbReference>
<dbReference type="HOGENOM" id="CLU_008287_18_5_6"/>
<dbReference type="EMBL" id="CP002209">
    <property type="protein sequence ID" value="ADN75721.1"/>
    <property type="molecule type" value="Genomic_DNA"/>
</dbReference>
<evidence type="ECO:0000313" key="17">
    <source>
        <dbReference type="Proteomes" id="UP000006683"/>
    </source>
</evidence>
<reference evidence="16 17" key="1">
    <citation type="journal article" date="2010" name="Stand. Genomic Sci.">
        <title>Complete genome sequence of Ferrimonas balearica type strain (PAT).</title>
        <authorList>
            <person name="Nolan M."/>
            <person name="Sikorski J."/>
            <person name="Davenport K."/>
            <person name="Lucas S."/>
            <person name="Glavina Del Rio T."/>
            <person name="Tice H."/>
            <person name="Cheng J."/>
            <person name="Goodwin L."/>
            <person name="Pitluck S."/>
            <person name="Liolios K."/>
            <person name="Ivanova N."/>
            <person name="Mavromatis K."/>
            <person name="Ovchinnikova G."/>
            <person name="Pati A."/>
            <person name="Chen A."/>
            <person name="Palaniappan K."/>
            <person name="Land M."/>
            <person name="Hauser L."/>
            <person name="Chang Y."/>
            <person name="Jeffries C."/>
            <person name="Tapia R."/>
            <person name="Brettin T."/>
            <person name="Detter J."/>
            <person name="Han C."/>
            <person name="Yasawong M."/>
            <person name="Rohde M."/>
            <person name="Tindall B."/>
            <person name="Goker M."/>
            <person name="Woyke T."/>
            <person name="Bristow J."/>
            <person name="Eisen J."/>
            <person name="Markowitz V."/>
            <person name="Hugenholtz P."/>
            <person name="Kyrpides N."/>
            <person name="Klenk H."/>
            <person name="Lapidus A."/>
        </authorList>
    </citation>
    <scope>NUCLEOTIDE SEQUENCE [LARGE SCALE GENOMIC DNA]</scope>
    <source>
        <strain evidence="17">DSM 9799 / CCM 4581 / KCTC 23876 / PAT</strain>
    </source>
</reference>
<dbReference type="InterPro" id="IPR037066">
    <property type="entry name" value="Plug_dom_sf"/>
</dbReference>
<dbReference type="PANTHER" id="PTHR30069">
    <property type="entry name" value="TONB-DEPENDENT OUTER MEMBRANE RECEPTOR"/>
    <property type="match status" value="1"/>
</dbReference>
<evidence type="ECO:0000256" key="9">
    <source>
        <dbReference type="ARBA" id="ARBA00023170"/>
    </source>
</evidence>
<dbReference type="GeneID" id="67181733"/>
<dbReference type="InterPro" id="IPR000531">
    <property type="entry name" value="Beta-barrel_TonB"/>
</dbReference>
<evidence type="ECO:0000259" key="14">
    <source>
        <dbReference type="Pfam" id="PF00593"/>
    </source>
</evidence>
<dbReference type="AlphaFoldDB" id="E1SP96"/>
<evidence type="ECO:0000256" key="7">
    <source>
        <dbReference type="ARBA" id="ARBA00023077"/>
    </source>
</evidence>
<evidence type="ECO:0000256" key="8">
    <source>
        <dbReference type="ARBA" id="ARBA00023136"/>
    </source>
</evidence>
<evidence type="ECO:0000256" key="4">
    <source>
        <dbReference type="ARBA" id="ARBA00022452"/>
    </source>
</evidence>
<accession>E1SP96</accession>
<dbReference type="Pfam" id="PF07715">
    <property type="entry name" value="Plug"/>
    <property type="match status" value="1"/>
</dbReference>
<dbReference type="Proteomes" id="UP000006683">
    <property type="component" value="Chromosome"/>
</dbReference>
<keyword evidence="17" id="KW-1185">Reference proteome</keyword>
<feature type="signal peptide" evidence="13">
    <location>
        <begin position="1"/>
        <end position="21"/>
    </location>
</feature>
<gene>
    <name evidence="16" type="ordered locus">Fbal_1517</name>
</gene>
<dbReference type="RefSeq" id="WP_013345027.1">
    <property type="nucleotide sequence ID" value="NC_014541.1"/>
</dbReference>
<protein>
    <submittedName>
        <fullName evidence="16">TonB-dependent receptor plug</fullName>
    </submittedName>
</protein>
<keyword evidence="10 11" id="KW-0998">Cell outer membrane</keyword>
<evidence type="ECO:0000256" key="3">
    <source>
        <dbReference type="ARBA" id="ARBA00022448"/>
    </source>
</evidence>
<keyword evidence="9 16" id="KW-0675">Receptor</keyword>
<feature type="domain" description="TonB-dependent receptor plug" evidence="15">
    <location>
        <begin position="45"/>
        <end position="148"/>
    </location>
</feature>
<dbReference type="SUPFAM" id="SSF56935">
    <property type="entry name" value="Porins"/>
    <property type="match status" value="1"/>
</dbReference>
<dbReference type="InterPro" id="IPR039426">
    <property type="entry name" value="TonB-dep_rcpt-like"/>
</dbReference>
<proteinExistence type="inferred from homology"/>
<keyword evidence="5 11" id="KW-0812">Transmembrane</keyword>
<evidence type="ECO:0000256" key="10">
    <source>
        <dbReference type="ARBA" id="ARBA00023237"/>
    </source>
</evidence>
<comment type="subcellular location">
    <subcellularLocation>
        <location evidence="1 11">Cell outer membrane</location>
        <topology evidence="1 11">Multi-pass membrane protein</topology>
    </subcellularLocation>
</comment>
<comment type="similarity">
    <text evidence="2">Belongs to the TonB-dependent receptor family. Hemoglobin/haptoglobin binding protein subfamily.</text>
</comment>
<dbReference type="PROSITE" id="PS52016">
    <property type="entry name" value="TONB_DEPENDENT_REC_3"/>
    <property type="match status" value="1"/>
</dbReference>
<sequence length="633" mass="71822">MSRTRLLLAIALLPMATPALAVDEVMVVTHRTLEESLTLDQARLGNSLVIVEREQIERFGQGDINDILAQLVPGLFAAGKGGRFDGAYYSLQGSRKQDILWLIDGNRLNNRLYGGIYLDSLNPNIIERIEVLKGGQGIIYGSDAIAGVINIVTRNYQGESETSVGIGTDTLPSVNTDLFLSRAYGDVEVSLFGAYAWSEGYQLWRDSDIHWTAADDVERGYRVANLGGKVRWVLDDDRYLTLLAQWNDSDLERLRPYGTIDSNNEREEKIATLDYQHRLNPKWMLQLKAYYHAWDSYYNRIDQNESGQIIVMDDNSYWGFEDYGLKALMHWDGESDQSWLFGAELQRYRGEDEVMDFVSETETVSSLFAQYRPRVLDTDLALGLRYSNITGAGDSLNWSVGGDHEYNDVIRFNASIGSGFRLPTAEELYSVEEEGGITGDPNLKPEHSLNANLGALMTLSDWTLEPLLFWRQVDDLIGIEDSTFRNLEGRVETYGIEVLLGTSGEHWQFNMASSYASSQEEGSDEQIDQVPQWLASADLTLQPTEFLQLFIQGHYTGEFTQYDTKAGDYWLLHLGAQYRLARHQFNLRLENALDNEYDVSVFNPGSSAPEAHREPITTRGMPRNLQFNYRYQF</sequence>
<dbReference type="GO" id="GO:0044718">
    <property type="term" value="P:siderophore transmembrane transport"/>
    <property type="evidence" value="ECO:0007669"/>
    <property type="project" value="TreeGrafter"/>
</dbReference>
<evidence type="ECO:0000256" key="12">
    <source>
        <dbReference type="RuleBase" id="RU003357"/>
    </source>
</evidence>
<evidence type="ECO:0000256" key="11">
    <source>
        <dbReference type="PROSITE-ProRule" id="PRU01360"/>
    </source>
</evidence>
<keyword evidence="3 11" id="KW-0813">Transport</keyword>
<evidence type="ECO:0000256" key="6">
    <source>
        <dbReference type="ARBA" id="ARBA00022729"/>
    </source>
</evidence>
<feature type="chain" id="PRO_5003151551" evidence="13">
    <location>
        <begin position="22"/>
        <end position="633"/>
    </location>
</feature>
<evidence type="ECO:0000256" key="5">
    <source>
        <dbReference type="ARBA" id="ARBA00022692"/>
    </source>
</evidence>
<dbReference type="GO" id="GO:0015344">
    <property type="term" value="F:siderophore uptake transmembrane transporter activity"/>
    <property type="evidence" value="ECO:0007669"/>
    <property type="project" value="TreeGrafter"/>
</dbReference>